<organism evidence="1 2">
    <name type="scientific">Modicella reniformis</name>
    <dbReference type="NCBI Taxonomy" id="1440133"/>
    <lineage>
        <taxon>Eukaryota</taxon>
        <taxon>Fungi</taxon>
        <taxon>Fungi incertae sedis</taxon>
        <taxon>Mucoromycota</taxon>
        <taxon>Mortierellomycotina</taxon>
        <taxon>Mortierellomycetes</taxon>
        <taxon>Mortierellales</taxon>
        <taxon>Mortierellaceae</taxon>
        <taxon>Modicella</taxon>
    </lineage>
</organism>
<gene>
    <name evidence="1" type="ORF">BGZ65_011789</name>
</gene>
<comment type="caution">
    <text evidence="1">The sequence shown here is derived from an EMBL/GenBank/DDBJ whole genome shotgun (WGS) entry which is preliminary data.</text>
</comment>
<name>A0A9P6IH01_9FUNG</name>
<dbReference type="EMBL" id="JAAAHW010011415">
    <property type="protein sequence ID" value="KAF9919828.1"/>
    <property type="molecule type" value="Genomic_DNA"/>
</dbReference>
<sequence length="107" mass="11992">MGTRSTDAAAAAPIPMASASYLSRAFVSWMTPIFMIGYRRQLQEEDVSEMIPEHKTRSLSSRLQQCWDAELKGAASKTRKPSLLRALVRFAPGYFWFGQVCLFISGI</sequence>
<keyword evidence="2" id="KW-1185">Reference proteome</keyword>
<proteinExistence type="predicted"/>
<reference evidence="1" key="1">
    <citation type="journal article" date="2020" name="Fungal Divers.">
        <title>Resolving the Mortierellaceae phylogeny through synthesis of multi-gene phylogenetics and phylogenomics.</title>
        <authorList>
            <person name="Vandepol N."/>
            <person name="Liber J."/>
            <person name="Desiro A."/>
            <person name="Na H."/>
            <person name="Kennedy M."/>
            <person name="Barry K."/>
            <person name="Grigoriev I.V."/>
            <person name="Miller A.N."/>
            <person name="O'Donnell K."/>
            <person name="Stajich J.E."/>
            <person name="Bonito G."/>
        </authorList>
    </citation>
    <scope>NUCLEOTIDE SEQUENCE</scope>
    <source>
        <strain evidence="1">MES-2147</strain>
    </source>
</reference>
<evidence type="ECO:0000313" key="1">
    <source>
        <dbReference type="EMBL" id="KAF9919828.1"/>
    </source>
</evidence>
<dbReference type="OrthoDB" id="2447978at2759"/>
<accession>A0A9P6IH01</accession>
<protein>
    <submittedName>
        <fullName evidence="1">Uncharacterized protein</fullName>
    </submittedName>
</protein>
<dbReference type="Proteomes" id="UP000749646">
    <property type="component" value="Unassembled WGS sequence"/>
</dbReference>
<evidence type="ECO:0000313" key="2">
    <source>
        <dbReference type="Proteomes" id="UP000749646"/>
    </source>
</evidence>
<dbReference type="AlphaFoldDB" id="A0A9P6IH01"/>